<feature type="compositionally biased region" description="Low complexity" evidence="4">
    <location>
        <begin position="551"/>
        <end position="561"/>
    </location>
</feature>
<dbReference type="PROSITE" id="PS50082">
    <property type="entry name" value="WD_REPEATS_2"/>
    <property type="match status" value="1"/>
</dbReference>
<organism evidence="5">
    <name type="scientific">Cladocopium goreaui</name>
    <dbReference type="NCBI Taxonomy" id="2562237"/>
    <lineage>
        <taxon>Eukaryota</taxon>
        <taxon>Sar</taxon>
        <taxon>Alveolata</taxon>
        <taxon>Dinophyceae</taxon>
        <taxon>Suessiales</taxon>
        <taxon>Symbiodiniaceae</taxon>
        <taxon>Cladocopium</taxon>
    </lineage>
</organism>
<reference evidence="5" key="1">
    <citation type="submission" date="2022-10" db="EMBL/GenBank/DDBJ databases">
        <authorList>
            <person name="Chen Y."/>
            <person name="Dougan E. K."/>
            <person name="Chan C."/>
            <person name="Rhodes N."/>
            <person name="Thang M."/>
        </authorList>
    </citation>
    <scope>NUCLEOTIDE SEQUENCE</scope>
</reference>
<feature type="region of interest" description="Disordered" evidence="4">
    <location>
        <begin position="904"/>
        <end position="940"/>
    </location>
</feature>
<protein>
    <submittedName>
        <fullName evidence="5">Uncharacterized protein</fullName>
    </submittedName>
</protein>
<feature type="compositionally biased region" description="Basic and acidic residues" evidence="4">
    <location>
        <begin position="638"/>
        <end position="654"/>
    </location>
</feature>
<comment type="caution">
    <text evidence="5">The sequence shown here is derived from an EMBL/GenBank/DDBJ whole genome shotgun (WGS) entry which is preliminary data.</text>
</comment>
<feature type="compositionally biased region" description="Basic and acidic residues" evidence="4">
    <location>
        <begin position="602"/>
        <end position="624"/>
    </location>
</feature>
<feature type="compositionally biased region" description="Basic and acidic residues" evidence="4">
    <location>
        <begin position="563"/>
        <end position="572"/>
    </location>
</feature>
<dbReference type="InterPro" id="IPR019775">
    <property type="entry name" value="WD40_repeat_CS"/>
</dbReference>
<proteinExistence type="predicted"/>
<feature type="region of interest" description="Disordered" evidence="4">
    <location>
        <begin position="475"/>
        <end position="763"/>
    </location>
</feature>
<feature type="compositionally biased region" description="Basic and acidic residues" evidence="4">
    <location>
        <begin position="482"/>
        <end position="523"/>
    </location>
</feature>
<feature type="repeat" description="WD" evidence="3">
    <location>
        <begin position="41"/>
        <end position="81"/>
    </location>
</feature>
<dbReference type="EMBL" id="CAMXCT010006479">
    <property type="protein sequence ID" value="CAI4014672.1"/>
    <property type="molecule type" value="Genomic_DNA"/>
</dbReference>
<dbReference type="InterPro" id="IPR036322">
    <property type="entry name" value="WD40_repeat_dom_sf"/>
</dbReference>
<feature type="compositionally biased region" description="Acidic residues" evidence="4">
    <location>
        <begin position="1354"/>
        <end position="1372"/>
    </location>
</feature>
<dbReference type="SMART" id="SM00320">
    <property type="entry name" value="WD40"/>
    <property type="match status" value="2"/>
</dbReference>
<keyword evidence="1 3" id="KW-0853">WD repeat</keyword>
<dbReference type="EMBL" id="CAMXCT020006479">
    <property type="protein sequence ID" value="CAL1168047.1"/>
    <property type="molecule type" value="Genomic_DNA"/>
</dbReference>
<feature type="compositionally biased region" description="Basic residues" evidence="4">
    <location>
        <begin position="696"/>
        <end position="713"/>
    </location>
</feature>
<gene>
    <name evidence="5" type="ORF">C1SCF055_LOCUS39560</name>
</gene>
<feature type="region of interest" description="Disordered" evidence="4">
    <location>
        <begin position="209"/>
        <end position="299"/>
    </location>
</feature>
<dbReference type="EMBL" id="CAMXCT030006479">
    <property type="protein sequence ID" value="CAL4801984.1"/>
    <property type="molecule type" value="Genomic_DNA"/>
</dbReference>
<feature type="compositionally biased region" description="Basic residues" evidence="4">
    <location>
        <begin position="587"/>
        <end position="601"/>
    </location>
</feature>
<feature type="compositionally biased region" description="Acidic residues" evidence="4">
    <location>
        <begin position="250"/>
        <end position="266"/>
    </location>
</feature>
<evidence type="ECO:0000256" key="4">
    <source>
        <dbReference type="SAM" id="MobiDB-lite"/>
    </source>
</evidence>
<feature type="compositionally biased region" description="Gly residues" evidence="4">
    <location>
        <begin position="905"/>
        <end position="919"/>
    </location>
</feature>
<feature type="compositionally biased region" description="Low complexity" evidence="4">
    <location>
        <begin position="209"/>
        <end position="229"/>
    </location>
</feature>
<evidence type="ECO:0000313" key="5">
    <source>
        <dbReference type="EMBL" id="CAI4014672.1"/>
    </source>
</evidence>
<dbReference type="Pfam" id="PF00400">
    <property type="entry name" value="WD40"/>
    <property type="match status" value="1"/>
</dbReference>
<dbReference type="PROSITE" id="PS00678">
    <property type="entry name" value="WD_REPEATS_1"/>
    <property type="match status" value="1"/>
</dbReference>
<feature type="compositionally biased region" description="Pro residues" evidence="4">
    <location>
        <begin position="237"/>
        <end position="246"/>
    </location>
</feature>
<dbReference type="Proteomes" id="UP001152797">
    <property type="component" value="Unassembled WGS sequence"/>
</dbReference>
<dbReference type="SUPFAM" id="SSF50978">
    <property type="entry name" value="WD40 repeat-like"/>
    <property type="match status" value="1"/>
</dbReference>
<name>A0A9P1DSH5_9DINO</name>
<evidence type="ECO:0000256" key="2">
    <source>
        <dbReference type="ARBA" id="ARBA00022737"/>
    </source>
</evidence>
<feature type="compositionally biased region" description="Basic and acidic residues" evidence="4">
    <location>
        <begin position="1338"/>
        <end position="1353"/>
    </location>
</feature>
<sequence>MTQGRVAPGGLIHTGGSVVDTASDATQQDTPRAFSFPSLVLGGHRAPVCAATWLGEGQVLTGSHDCTAKVWNAKSGLCELTLEGHEAPVLCVACDGQRVPFPPQPGNDGPLLISLHCQHCSLKIVEGSLDDRDHRGLMLCAKCRKCEPNTGDTWCLGCTGLETLTGELAAAWQTPGFRTAANDLVVSCVRGVRALRHLSASCASAEQSRAARARSGQSAAVSESRAARSPPRERPRAPTPPPPPPAVKEQEEESGESESAEEEDECEDKKIEGAAAKSDPTRQPREPEGPPPLESRAEGDVEMRLEEGTEFDIKNSAEWNSLGLDRGEVLEIHLPSTDLPDHPPNIWAGFWVKQVVIEKDGDYVAIVKCLGCSDQDWTKYFSNQFNRKVGTIHFCSSRPCAATKDYTMHVTRLKVYSMGAFERPYLSSYIKRQVQKWEEDEPIDVEGAVTVSGAGIPMEAEPPDGAEGEVHLEVSPGEEEDDHQKKEKSRPADPRKAAEPKAKVTKMKEDERQRLRERLEATRAKMLNAHKKATVTSDAPGCREEEKPGEESPSPGYSPSELRVGEPRREELALEDALDIGPSGSKPPHKEKKKSRRKRREARHDGDPSHSEERGKRQKKEDTKGSITRNLQNQLALKARENAREKEEKLQQEKKRQHKKNPQWQLAKILTQMGVGRQKKKKKRDGDSSDPEDAKKSKKKDKKDSKKKKKRRHGPSDDPGSGGSSYQTSSWEGDSDAALESESSSSQGKRMLAPLKRKSREKPGSVLQLLIEHARSQLDQSSKVAIGSSDTISVTKGVKMGSYFSIIVRPQLGSAMPQARELHHLSQSIDLLRQGDLDLLGDVLAGRFLSVHQSVLDGGWSTARHLELLPLEDNTAAGPEVILEAKRHAKLALKLTPGNQDSWGWGAGGKSRGGRGRGGSWHENSVDTKGKGKKGEGARKMRKTEGSVAALAEAVAAFDNQAAVTVSWDAACLKEAVKLCTTYARTGFVLAWLLVASQDWLLDDCIVQEFVGTWSQTIAKSKSCGKRARGATFPLRVGGLSALEEVLTSCALTETVVESLVGTWGHVAWAYVSMWALNRLAGFQARPPQGPWSKAERLAVNSLEAAAKRRCSSDVKSEFLSLILLSPVLHCYLKAAISPRMVCTDASEKGGSVEYSQELTTEGRDFLQAVEKNELSKNEGLEKADAATKDRWRQPRLLAGRFSRAERRRQRARIQLDDAALTEKTQQSTAAVFRARFKFLLELMPVPKAWQDKKQQLEIQVAFYGINQTRCDAFGGEKPADFMWHPEVECIGDFWDRAPHIFTDFSVKVPNVAWWSLLHERNARNVGPNGSPRRWKKEMKDGTWKDGETKYEDWPDDWANEDDGAEENSEEVDWQKEADTPEGDDWKVKDETWEEDWKDQERWKDADDSIPSSEATFRGDVSRLDEHAKSMLKEVSPEVAESILQSLSEAHRVRNPSGYVTKVPRDADVFFKKRKV</sequence>
<keyword evidence="7" id="KW-1185">Reference proteome</keyword>
<evidence type="ECO:0000256" key="3">
    <source>
        <dbReference type="PROSITE-ProRule" id="PRU00221"/>
    </source>
</evidence>
<reference evidence="6" key="2">
    <citation type="submission" date="2024-04" db="EMBL/GenBank/DDBJ databases">
        <authorList>
            <person name="Chen Y."/>
            <person name="Shah S."/>
            <person name="Dougan E. K."/>
            <person name="Thang M."/>
            <person name="Chan C."/>
        </authorList>
    </citation>
    <scope>NUCLEOTIDE SEQUENCE [LARGE SCALE GENOMIC DNA]</scope>
</reference>
<dbReference type="InterPro" id="IPR001680">
    <property type="entry name" value="WD40_rpt"/>
</dbReference>
<feature type="compositionally biased region" description="Basic and acidic residues" evidence="4">
    <location>
        <begin position="1373"/>
        <end position="1385"/>
    </location>
</feature>
<accession>A0A9P1DSH5</accession>
<keyword evidence="2" id="KW-0677">Repeat</keyword>
<feature type="compositionally biased region" description="Basic and acidic residues" evidence="4">
    <location>
        <begin position="279"/>
        <end position="288"/>
    </location>
</feature>
<evidence type="ECO:0000313" key="7">
    <source>
        <dbReference type="Proteomes" id="UP001152797"/>
    </source>
</evidence>
<feature type="compositionally biased region" description="Basic and acidic residues" evidence="4">
    <location>
        <begin position="541"/>
        <end position="550"/>
    </location>
</feature>
<feature type="compositionally biased region" description="Basic and acidic residues" evidence="4">
    <location>
        <begin position="924"/>
        <end position="940"/>
    </location>
</feature>
<feature type="compositionally biased region" description="Polar residues" evidence="4">
    <location>
        <begin position="625"/>
        <end position="635"/>
    </location>
</feature>
<feature type="region of interest" description="Disordered" evidence="4">
    <location>
        <begin position="1326"/>
        <end position="1385"/>
    </location>
</feature>
<evidence type="ECO:0000256" key="1">
    <source>
        <dbReference type="ARBA" id="ARBA00022574"/>
    </source>
</evidence>
<dbReference type="Gene3D" id="2.130.10.10">
    <property type="entry name" value="YVTN repeat-like/Quinoprotein amine dehydrogenase"/>
    <property type="match status" value="1"/>
</dbReference>
<dbReference type="InterPro" id="IPR015943">
    <property type="entry name" value="WD40/YVTN_repeat-like_dom_sf"/>
</dbReference>
<evidence type="ECO:0000313" key="6">
    <source>
        <dbReference type="EMBL" id="CAL1168047.1"/>
    </source>
</evidence>
<feature type="compositionally biased region" description="Basic and acidic residues" evidence="4">
    <location>
        <begin position="684"/>
        <end position="695"/>
    </location>
</feature>